<name>A0A1Y2AFJ1_9FUNG</name>
<dbReference type="PROSITE" id="PS50157">
    <property type="entry name" value="ZINC_FINGER_C2H2_2"/>
    <property type="match status" value="2"/>
</dbReference>
<reference evidence="13 14" key="1">
    <citation type="submission" date="2016-08" db="EMBL/GenBank/DDBJ databases">
        <title>A Parts List for Fungal Cellulosomes Revealed by Comparative Genomics.</title>
        <authorList>
            <consortium name="DOE Joint Genome Institute"/>
            <person name="Haitjema C.H."/>
            <person name="Gilmore S.P."/>
            <person name="Henske J.K."/>
            <person name="Solomon K.V."/>
            <person name="De Groot R."/>
            <person name="Kuo A."/>
            <person name="Mondo S.J."/>
            <person name="Salamov A.A."/>
            <person name="Labutti K."/>
            <person name="Zhao Z."/>
            <person name="Chiniquy J."/>
            <person name="Barry K."/>
            <person name="Brewer H.M."/>
            <person name="Purvine S.O."/>
            <person name="Wright A.T."/>
            <person name="Boxma B."/>
            <person name="Van Alen T."/>
            <person name="Hackstein J.H."/>
            <person name="Baker S.E."/>
            <person name="Grigoriev I.V."/>
            <person name="O'Malley M.A."/>
        </authorList>
    </citation>
    <scope>NUCLEOTIDE SEQUENCE [LARGE SCALE GENOMIC DNA]</scope>
    <source>
        <strain evidence="13 14">G1</strain>
    </source>
</reference>
<keyword evidence="6" id="KW-0805">Transcription regulation</keyword>
<evidence type="ECO:0000256" key="10">
    <source>
        <dbReference type="PROSITE-ProRule" id="PRU00042"/>
    </source>
</evidence>
<dbReference type="PANTHER" id="PTHR24399">
    <property type="entry name" value="ZINC FINGER AND BTB DOMAIN-CONTAINING"/>
    <property type="match status" value="1"/>
</dbReference>
<feature type="domain" description="C2H2-type" evidence="12">
    <location>
        <begin position="614"/>
        <end position="647"/>
    </location>
</feature>
<dbReference type="Gene3D" id="3.30.160.60">
    <property type="entry name" value="Classic Zinc Finger"/>
    <property type="match status" value="2"/>
</dbReference>
<feature type="domain" description="C2H2-type" evidence="12">
    <location>
        <begin position="586"/>
        <end position="613"/>
    </location>
</feature>
<evidence type="ECO:0000259" key="12">
    <source>
        <dbReference type="PROSITE" id="PS50157"/>
    </source>
</evidence>
<evidence type="ECO:0000256" key="7">
    <source>
        <dbReference type="ARBA" id="ARBA00023125"/>
    </source>
</evidence>
<keyword evidence="4 10" id="KW-0863">Zinc-finger</keyword>
<evidence type="ECO:0000313" key="13">
    <source>
        <dbReference type="EMBL" id="ORY21311.1"/>
    </source>
</evidence>
<protein>
    <recommendedName>
        <fullName evidence="12">C2H2-type domain-containing protein</fullName>
    </recommendedName>
</protein>
<dbReference type="STRING" id="1754190.A0A1Y2AFJ1"/>
<keyword evidence="7" id="KW-0238">DNA-binding</keyword>
<dbReference type="SMART" id="SM00355">
    <property type="entry name" value="ZnF_C2H2"/>
    <property type="match status" value="2"/>
</dbReference>
<accession>A0A1Y2AFJ1</accession>
<proteinExistence type="predicted"/>
<evidence type="ECO:0000256" key="1">
    <source>
        <dbReference type="ARBA" id="ARBA00004123"/>
    </source>
</evidence>
<keyword evidence="5" id="KW-0862">Zinc</keyword>
<dbReference type="Proteomes" id="UP000193920">
    <property type="component" value="Unassembled WGS sequence"/>
</dbReference>
<keyword evidence="9" id="KW-0539">Nucleus</keyword>
<evidence type="ECO:0000256" key="2">
    <source>
        <dbReference type="ARBA" id="ARBA00022723"/>
    </source>
</evidence>
<evidence type="ECO:0000256" key="9">
    <source>
        <dbReference type="ARBA" id="ARBA00023242"/>
    </source>
</evidence>
<keyword evidence="8" id="KW-0804">Transcription</keyword>
<dbReference type="GO" id="GO:0000978">
    <property type="term" value="F:RNA polymerase II cis-regulatory region sequence-specific DNA binding"/>
    <property type="evidence" value="ECO:0007669"/>
    <property type="project" value="TreeGrafter"/>
</dbReference>
<dbReference type="GO" id="GO:0001227">
    <property type="term" value="F:DNA-binding transcription repressor activity, RNA polymerase II-specific"/>
    <property type="evidence" value="ECO:0007669"/>
    <property type="project" value="TreeGrafter"/>
</dbReference>
<evidence type="ECO:0000256" key="4">
    <source>
        <dbReference type="ARBA" id="ARBA00022771"/>
    </source>
</evidence>
<feature type="compositionally biased region" description="Polar residues" evidence="11">
    <location>
        <begin position="329"/>
        <end position="344"/>
    </location>
</feature>
<dbReference type="SUPFAM" id="SSF57667">
    <property type="entry name" value="beta-beta-alpha zinc fingers"/>
    <property type="match status" value="1"/>
</dbReference>
<evidence type="ECO:0000256" key="3">
    <source>
        <dbReference type="ARBA" id="ARBA00022737"/>
    </source>
</evidence>
<dbReference type="PROSITE" id="PS00028">
    <property type="entry name" value="ZINC_FINGER_C2H2_1"/>
    <property type="match status" value="1"/>
</dbReference>
<organism evidence="13 14">
    <name type="scientific">Neocallimastix californiae</name>
    <dbReference type="NCBI Taxonomy" id="1754190"/>
    <lineage>
        <taxon>Eukaryota</taxon>
        <taxon>Fungi</taxon>
        <taxon>Fungi incertae sedis</taxon>
        <taxon>Chytridiomycota</taxon>
        <taxon>Chytridiomycota incertae sedis</taxon>
        <taxon>Neocallimastigomycetes</taxon>
        <taxon>Neocallimastigales</taxon>
        <taxon>Neocallimastigaceae</taxon>
        <taxon>Neocallimastix</taxon>
    </lineage>
</organism>
<dbReference type="InterPro" id="IPR013087">
    <property type="entry name" value="Znf_C2H2_type"/>
</dbReference>
<keyword evidence="3" id="KW-0677">Repeat</keyword>
<dbReference type="Pfam" id="PF00096">
    <property type="entry name" value="zf-C2H2"/>
    <property type="match status" value="2"/>
</dbReference>
<dbReference type="InterPro" id="IPR036236">
    <property type="entry name" value="Znf_C2H2_sf"/>
</dbReference>
<evidence type="ECO:0000256" key="11">
    <source>
        <dbReference type="SAM" id="MobiDB-lite"/>
    </source>
</evidence>
<keyword evidence="14" id="KW-1185">Reference proteome</keyword>
<sequence>MSISNVQQSYISYNNNSNTSQYVIQPSYSNNSSSQQVIVSNEYNTTYQSYSIPQAQQISNNSYQNSPVNNQIISASDNGFMKMQNSYDNINIMTSNPQGQVYNLATTTQTVQQVYNSQNFVQSPIIVNQSNMSYQQPQSQIIINTQNVTYSEQINQSNNLATTNAITEGTGQNVLSTPSQQSMTSVILNKSDNNKSSEGTVGSNEVLPLFQKQPQQTINFSNSTIITNSPGINETSNTNRKNTCIYTPLQTPNSSPIKEIVYNSTPNNRIMNNYPSNNLAQEKNGSSVCQVVGNVMNYKKETNCNTVSPIGSSDVSSYNVTPYSNNGNSINTATSNGMLSPKSLSNDSSNQTENSSNNNELPSPNPKNNNSNSILNNNTISPVSKEIDKKPNQIYYIQGQNQGQTQITQVNNYVTQAVTCINQTQAPINNIPYQSPENNFVVAATDNSNTGINIINNSQTNGNISYSTYISYNNVLSPVVNQQYHIQPQNYISQQNENVQYISSPQSNVSYVQNVNYNQQAQNSVNTYQVANQPIYFNGQEIQVQQVQVGNVNLPVNYNGQYTVPYSVRQDNVISVNTPPAKVKRYKCSECGKRFSRPSSLKTHMYSHTGQHPFKCTLEGCGRRFSVLSNLRRHMKVCEKRHKKNRALILRNAKLSNSKICDDDEVNTTTITIDDINKTRVMRNKKSNVNTTKTNEIGNEVKAN</sequence>
<dbReference type="AlphaFoldDB" id="A0A1Y2AFJ1"/>
<feature type="compositionally biased region" description="Low complexity" evidence="11">
    <location>
        <begin position="345"/>
        <end position="379"/>
    </location>
</feature>
<evidence type="ECO:0000256" key="8">
    <source>
        <dbReference type="ARBA" id="ARBA00023163"/>
    </source>
</evidence>
<dbReference type="GO" id="GO:0008270">
    <property type="term" value="F:zinc ion binding"/>
    <property type="evidence" value="ECO:0007669"/>
    <property type="project" value="UniProtKB-KW"/>
</dbReference>
<dbReference type="FunFam" id="3.30.160.60:FF:001102">
    <property type="entry name" value="Transcription factor IIIA"/>
    <property type="match status" value="1"/>
</dbReference>
<dbReference type="OrthoDB" id="6077919at2759"/>
<dbReference type="EMBL" id="MCOG01000268">
    <property type="protein sequence ID" value="ORY21311.1"/>
    <property type="molecule type" value="Genomic_DNA"/>
</dbReference>
<evidence type="ECO:0000256" key="5">
    <source>
        <dbReference type="ARBA" id="ARBA00022833"/>
    </source>
</evidence>
<dbReference type="PANTHER" id="PTHR24399:SF23">
    <property type="entry name" value="C2H2-TYPE DOMAIN-CONTAINING PROTEIN"/>
    <property type="match status" value="1"/>
</dbReference>
<evidence type="ECO:0000256" key="6">
    <source>
        <dbReference type="ARBA" id="ARBA00023015"/>
    </source>
</evidence>
<feature type="region of interest" description="Disordered" evidence="11">
    <location>
        <begin position="329"/>
        <end position="379"/>
    </location>
</feature>
<gene>
    <name evidence="13" type="ORF">LY90DRAFT_463493</name>
</gene>
<dbReference type="GO" id="GO:0005654">
    <property type="term" value="C:nucleoplasm"/>
    <property type="evidence" value="ECO:0007669"/>
    <property type="project" value="TreeGrafter"/>
</dbReference>
<dbReference type="GO" id="GO:0001817">
    <property type="term" value="P:regulation of cytokine production"/>
    <property type="evidence" value="ECO:0007669"/>
    <property type="project" value="TreeGrafter"/>
</dbReference>
<evidence type="ECO:0000313" key="14">
    <source>
        <dbReference type="Proteomes" id="UP000193920"/>
    </source>
</evidence>
<keyword evidence="2" id="KW-0479">Metal-binding</keyword>
<dbReference type="FunFam" id="3.30.160.60:FF:001228">
    <property type="entry name" value="Zinc finger protein 236"/>
    <property type="match status" value="1"/>
</dbReference>
<comment type="subcellular location">
    <subcellularLocation>
        <location evidence="1">Nucleus</location>
    </subcellularLocation>
</comment>
<dbReference type="GO" id="GO:0002682">
    <property type="term" value="P:regulation of immune system process"/>
    <property type="evidence" value="ECO:0007669"/>
    <property type="project" value="TreeGrafter"/>
</dbReference>
<comment type="caution">
    <text evidence="13">The sequence shown here is derived from an EMBL/GenBank/DDBJ whole genome shotgun (WGS) entry which is preliminary data.</text>
</comment>